<gene>
    <name evidence="2" type="ORF">BD626DRAFT_513062</name>
</gene>
<protein>
    <submittedName>
        <fullName evidence="2">Uncharacterized protein</fullName>
    </submittedName>
</protein>
<proteinExistence type="predicted"/>
<dbReference type="Proteomes" id="UP000320762">
    <property type="component" value="Unassembled WGS sequence"/>
</dbReference>
<comment type="caution">
    <text evidence="2">The sequence shown here is derived from an EMBL/GenBank/DDBJ whole genome shotgun (WGS) entry which is preliminary data.</text>
</comment>
<evidence type="ECO:0000313" key="3">
    <source>
        <dbReference type="Proteomes" id="UP000320762"/>
    </source>
</evidence>
<feature type="region of interest" description="Disordered" evidence="1">
    <location>
        <begin position="267"/>
        <end position="310"/>
    </location>
</feature>
<feature type="region of interest" description="Disordered" evidence="1">
    <location>
        <begin position="100"/>
        <end position="219"/>
    </location>
</feature>
<feature type="compositionally biased region" description="Low complexity" evidence="1">
    <location>
        <begin position="193"/>
        <end position="207"/>
    </location>
</feature>
<name>A0A550BZQ2_9AGAR</name>
<dbReference type="EMBL" id="VDMD01000040">
    <property type="protein sequence ID" value="TRM58027.1"/>
    <property type="molecule type" value="Genomic_DNA"/>
</dbReference>
<keyword evidence="3" id="KW-1185">Reference proteome</keyword>
<evidence type="ECO:0000313" key="2">
    <source>
        <dbReference type="EMBL" id="TRM58027.1"/>
    </source>
</evidence>
<dbReference type="AlphaFoldDB" id="A0A550BZQ2"/>
<accession>A0A550BZQ2</accession>
<sequence length="604" mass="66041">MANPGIPGLLIVVHGARRIAIPTPPTYEDVIAFCRRRLVNSDDILLSTSDLDRDSAPVEITPQAWPLVAPKMKFCEVAVRSSAPAMPLTVTARASQPIMRRNQPSVTPMPDIPRSSASLGVTKRTAVATHGTSEHSANVVPTVLSAEDDSDSIPGLRRSPSAVPSAEPGDCRRSPNSARRSSSKRISQEPIASAPVPKKSKVESSPSCTTETTVKSEDSTSLAPNICLGSLMGDLTKEQMRAKLKTKDITWIESMLDVMEQVKAEDALNPSGDEDVKHTPSDDDAVVSEKPFTSAATSSRPSAVVAHRNPSPSEDMYAGMADDDSSSVSSHSSDVATSWIAHTNLTPPPALESDELLWPINMDLGTPRFREQLKRATRLRDNQHRAVLIYANWDLRDNDHAVQSLIKEQIGCEDAEVYILDTFTAYSTKQDRRLDDPVDCIAFVVCETPTLRRKLIVSSVWTRRTRLIVLREPALSYTGQYRFFRFGPVDDVKEPKLIEDVNSAMADGSPAKRVLDVSKTQLKRTTPNSKYVDATVKFNAGHMCDKIILGLQTLNSDRPPIIKLGSTTYGLHAPLCCQLCQGGSHEWQQCSLHAELGCEPALSE</sequence>
<feature type="compositionally biased region" description="Polar residues" evidence="1">
    <location>
        <begin position="208"/>
        <end position="219"/>
    </location>
</feature>
<organism evidence="2 3">
    <name type="scientific">Schizophyllum amplum</name>
    <dbReference type="NCBI Taxonomy" id="97359"/>
    <lineage>
        <taxon>Eukaryota</taxon>
        <taxon>Fungi</taxon>
        <taxon>Dikarya</taxon>
        <taxon>Basidiomycota</taxon>
        <taxon>Agaricomycotina</taxon>
        <taxon>Agaricomycetes</taxon>
        <taxon>Agaricomycetidae</taxon>
        <taxon>Agaricales</taxon>
        <taxon>Schizophyllaceae</taxon>
        <taxon>Schizophyllum</taxon>
    </lineage>
</organism>
<reference evidence="2 3" key="1">
    <citation type="journal article" date="2019" name="New Phytol.">
        <title>Comparative genomics reveals unique wood-decay strategies and fruiting body development in the Schizophyllaceae.</title>
        <authorList>
            <person name="Almasi E."/>
            <person name="Sahu N."/>
            <person name="Krizsan K."/>
            <person name="Balint B."/>
            <person name="Kovacs G.M."/>
            <person name="Kiss B."/>
            <person name="Cseklye J."/>
            <person name="Drula E."/>
            <person name="Henrissat B."/>
            <person name="Nagy I."/>
            <person name="Chovatia M."/>
            <person name="Adam C."/>
            <person name="LaButti K."/>
            <person name="Lipzen A."/>
            <person name="Riley R."/>
            <person name="Grigoriev I.V."/>
            <person name="Nagy L.G."/>
        </authorList>
    </citation>
    <scope>NUCLEOTIDE SEQUENCE [LARGE SCALE GENOMIC DNA]</scope>
    <source>
        <strain evidence="2 3">NL-1724</strain>
    </source>
</reference>
<evidence type="ECO:0000256" key="1">
    <source>
        <dbReference type="SAM" id="MobiDB-lite"/>
    </source>
</evidence>